<gene>
    <name evidence="1" type="ORF">ABIC55_004266</name>
</gene>
<keyword evidence="2" id="KW-1185">Reference proteome</keyword>
<sequence>MHVTFYTKPGCHLCDEAELMMKLVQEDFPLTWTKVDIETDDESHEKYMFLIPVIEKDGDVMLYGSIGYADIIDLF</sequence>
<dbReference type="PANTHER" id="PTHR33558:SF1">
    <property type="entry name" value="GLUTAREDOXIN-LIKE PROTEIN C5ORF63 HOMOLOG"/>
    <property type="match status" value="1"/>
</dbReference>
<dbReference type="InterPro" id="IPR008554">
    <property type="entry name" value="Glutaredoxin-like"/>
</dbReference>
<dbReference type="Pfam" id="PF05768">
    <property type="entry name" value="Glrx-like"/>
    <property type="match status" value="1"/>
</dbReference>
<dbReference type="PANTHER" id="PTHR33558">
    <property type="entry name" value="GLUTAREDOXIN-LIKE PROTEIN C5ORF63 HOMOLOG"/>
    <property type="match status" value="1"/>
</dbReference>
<dbReference type="Proteomes" id="UP001549104">
    <property type="component" value="Unassembled WGS sequence"/>
</dbReference>
<proteinExistence type="predicted"/>
<name>A0ABV2KDI8_SPOPS</name>
<evidence type="ECO:0000313" key="2">
    <source>
        <dbReference type="Proteomes" id="UP001549104"/>
    </source>
</evidence>
<dbReference type="InterPro" id="IPR052565">
    <property type="entry name" value="Glutaredoxin-like_YDR286C"/>
</dbReference>
<comment type="caution">
    <text evidence="1">The sequence shown here is derived from an EMBL/GenBank/DDBJ whole genome shotgun (WGS) entry which is preliminary data.</text>
</comment>
<reference evidence="1 2" key="1">
    <citation type="submission" date="2024-06" db="EMBL/GenBank/DDBJ databases">
        <title>Sorghum-associated microbial communities from plants grown in Nebraska, USA.</title>
        <authorList>
            <person name="Schachtman D."/>
        </authorList>
    </citation>
    <scope>NUCLEOTIDE SEQUENCE [LARGE SCALE GENOMIC DNA]</scope>
    <source>
        <strain evidence="1 2">1288</strain>
    </source>
</reference>
<dbReference type="RefSeq" id="WP_338653530.1">
    <property type="nucleotide sequence ID" value="NZ_CP146246.1"/>
</dbReference>
<dbReference type="Gene3D" id="3.40.30.10">
    <property type="entry name" value="Glutaredoxin"/>
    <property type="match status" value="1"/>
</dbReference>
<protein>
    <submittedName>
        <fullName evidence="1">Glutaredoxin</fullName>
    </submittedName>
</protein>
<dbReference type="InterPro" id="IPR036249">
    <property type="entry name" value="Thioredoxin-like_sf"/>
</dbReference>
<dbReference type="SUPFAM" id="SSF52833">
    <property type="entry name" value="Thioredoxin-like"/>
    <property type="match status" value="1"/>
</dbReference>
<organism evidence="1 2">
    <name type="scientific">Sporosarcina psychrophila</name>
    <name type="common">Bacillus psychrophilus</name>
    <dbReference type="NCBI Taxonomy" id="1476"/>
    <lineage>
        <taxon>Bacteria</taxon>
        <taxon>Bacillati</taxon>
        <taxon>Bacillota</taxon>
        <taxon>Bacilli</taxon>
        <taxon>Bacillales</taxon>
        <taxon>Caryophanaceae</taxon>
        <taxon>Sporosarcina</taxon>
    </lineage>
</organism>
<dbReference type="EMBL" id="JBEPME010000008">
    <property type="protein sequence ID" value="MET3659146.1"/>
    <property type="molecule type" value="Genomic_DNA"/>
</dbReference>
<accession>A0ABV2KDI8</accession>
<evidence type="ECO:0000313" key="1">
    <source>
        <dbReference type="EMBL" id="MET3659146.1"/>
    </source>
</evidence>